<accession>A0A915P3J0</accession>
<protein>
    <submittedName>
        <fullName evidence="3">Uncharacterized protein</fullName>
    </submittedName>
</protein>
<sequence length="124" mass="14088">MSSINILIIFIYFIFVLVQFNSSQQCSKRKEKCNDSNKKCCPFLNCKNKRIINGIFAYKCFYAGCVHEGNPCDDNGRMCCYGLKCDYRSSTCEQCLVDGKNCDHAYKCCSGECDGTTLKCYSSF</sequence>
<evidence type="ECO:0000256" key="1">
    <source>
        <dbReference type="SAM" id="Phobius"/>
    </source>
</evidence>
<dbReference type="AlphaFoldDB" id="A0A915P3J0"/>
<keyword evidence="1" id="KW-1133">Transmembrane helix</keyword>
<keyword evidence="2" id="KW-1185">Reference proteome</keyword>
<name>A0A915P3J0_9BILA</name>
<dbReference type="Proteomes" id="UP000887560">
    <property type="component" value="Unplaced"/>
</dbReference>
<reference evidence="3" key="1">
    <citation type="submission" date="2022-11" db="UniProtKB">
        <authorList>
            <consortium name="WormBaseParasite"/>
        </authorList>
    </citation>
    <scope>IDENTIFICATION</scope>
</reference>
<keyword evidence="1" id="KW-0472">Membrane</keyword>
<proteinExistence type="predicted"/>
<organism evidence="2 3">
    <name type="scientific">Meloidogyne floridensis</name>
    <dbReference type="NCBI Taxonomy" id="298350"/>
    <lineage>
        <taxon>Eukaryota</taxon>
        <taxon>Metazoa</taxon>
        <taxon>Ecdysozoa</taxon>
        <taxon>Nematoda</taxon>
        <taxon>Chromadorea</taxon>
        <taxon>Rhabditida</taxon>
        <taxon>Tylenchina</taxon>
        <taxon>Tylenchomorpha</taxon>
        <taxon>Tylenchoidea</taxon>
        <taxon>Meloidogynidae</taxon>
        <taxon>Meloidogyninae</taxon>
        <taxon>Meloidogyne</taxon>
    </lineage>
</organism>
<keyword evidence="1" id="KW-0812">Transmembrane</keyword>
<evidence type="ECO:0000313" key="3">
    <source>
        <dbReference type="WBParaSite" id="scf7180000423615.g11393"/>
    </source>
</evidence>
<evidence type="ECO:0000313" key="2">
    <source>
        <dbReference type="Proteomes" id="UP000887560"/>
    </source>
</evidence>
<feature type="transmembrane region" description="Helical" evidence="1">
    <location>
        <begin position="6"/>
        <end position="22"/>
    </location>
</feature>
<dbReference type="WBParaSite" id="scf7180000423615.g11393">
    <property type="protein sequence ID" value="scf7180000423615.g11393"/>
    <property type="gene ID" value="scf7180000423615.g11393"/>
</dbReference>